<reference evidence="7 9" key="1">
    <citation type="journal article" date="2015" name="Genome Announc.">
        <title>Complete Genome Sequence of Corynebacterium kutscheri DSM 20755, a Corynebacterial Type Strain with Remarkably Low G+C Content of Chromosomal DNA.</title>
        <authorList>
            <person name="Ruckert C."/>
            <person name="Albersmeier A."/>
            <person name="Winkler A."/>
            <person name="Tauch A."/>
        </authorList>
    </citation>
    <scope>NUCLEOTIDE SEQUENCE [LARGE SCALE GENOMIC DNA]</scope>
    <source>
        <strain evidence="7 9">DSM 20755</strain>
    </source>
</reference>
<evidence type="ECO:0000256" key="3">
    <source>
        <dbReference type="ARBA" id="ARBA00022692"/>
    </source>
</evidence>
<dbReference type="HOGENOM" id="CLU_645147_0_0_11"/>
<dbReference type="SUPFAM" id="SSF103473">
    <property type="entry name" value="MFS general substrate transporter"/>
    <property type="match status" value="1"/>
</dbReference>
<dbReference type="OrthoDB" id="2276409at2"/>
<keyword evidence="4 6" id="KW-1133">Transmembrane helix</keyword>
<keyword evidence="2" id="KW-1003">Cell membrane</keyword>
<evidence type="ECO:0000313" key="8">
    <source>
        <dbReference type="EMBL" id="VEH04970.1"/>
    </source>
</evidence>
<feature type="transmembrane region" description="Helical" evidence="6">
    <location>
        <begin position="245"/>
        <end position="267"/>
    </location>
</feature>
<name>A0A0F6QZ72_9CORY</name>
<dbReference type="PANTHER" id="PTHR23513:SF6">
    <property type="entry name" value="MAJOR FACILITATOR SUPERFAMILY ASSOCIATED DOMAIN-CONTAINING PROTEIN"/>
    <property type="match status" value="1"/>
</dbReference>
<keyword evidence="5 6" id="KW-0472">Membrane</keyword>
<dbReference type="AlphaFoldDB" id="A0A0F6QZ72"/>
<gene>
    <name evidence="8" type="ORF">NCTC949_00363</name>
    <name evidence="7" type="ORF">UL82_01635</name>
</gene>
<dbReference type="Proteomes" id="UP000033457">
    <property type="component" value="Chromosome"/>
</dbReference>
<dbReference type="GO" id="GO:0005886">
    <property type="term" value="C:plasma membrane"/>
    <property type="evidence" value="ECO:0007669"/>
    <property type="project" value="UniProtKB-SubCell"/>
</dbReference>
<dbReference type="PANTHER" id="PTHR23513">
    <property type="entry name" value="INTEGRAL MEMBRANE EFFLUX PROTEIN-RELATED"/>
    <property type="match status" value="1"/>
</dbReference>
<sequence length="425" mass="45217">MLCRDLKNLDTEHTPALIRLRWATIFAALGNGLTGVVLTITIAENLGAFATSAALTALSVGMLFSFASGGIHADSANRVQAIVRSDILRFLANAMILGGVLAPEILGTVLVASGCLINGLCAGYFRPAQSSLWSTLVPLEQLKTTLATNALYNRVFLALGGALGGMLIAMRLSTWGLALDALTFLLTALIVRTIDDPRYLPSSVSSSETDKTLDNSVHKIVAQLNVLRQWATLLAVAKKSCWLPLWVRTSMINSFVAGITQVCLPIVLVEHYTSQEIGFFQSAGVVALLAGAVISRMLPRLPVPGMFHAWVEIGSNIAAGLIAMMGSISVATASRFSGYFCSSLVAPVFGKYIADQFDDSERGKVFAIQTGVSSVLAPFGMLAASLLLLLFPATQLLFMCSALSMVLAALPLVRKQTWTFALTTV</sequence>
<dbReference type="InterPro" id="IPR011701">
    <property type="entry name" value="MFS"/>
</dbReference>
<organism evidence="7 9">
    <name type="scientific">Corynebacterium kutscheri</name>
    <dbReference type="NCBI Taxonomy" id="35755"/>
    <lineage>
        <taxon>Bacteria</taxon>
        <taxon>Bacillati</taxon>
        <taxon>Actinomycetota</taxon>
        <taxon>Actinomycetes</taxon>
        <taxon>Mycobacteriales</taxon>
        <taxon>Corynebacteriaceae</taxon>
        <taxon>Corynebacterium</taxon>
    </lineage>
</organism>
<keyword evidence="3 6" id="KW-0812">Transmembrane</keyword>
<evidence type="ECO:0000256" key="6">
    <source>
        <dbReference type="SAM" id="Phobius"/>
    </source>
</evidence>
<proteinExistence type="predicted"/>
<dbReference type="EMBL" id="LR134377">
    <property type="protein sequence ID" value="VEH04970.1"/>
    <property type="molecule type" value="Genomic_DNA"/>
</dbReference>
<dbReference type="Proteomes" id="UP000271380">
    <property type="component" value="Chromosome"/>
</dbReference>
<feature type="transmembrane region" description="Helical" evidence="6">
    <location>
        <begin position="20"/>
        <end position="43"/>
    </location>
</feature>
<evidence type="ECO:0000256" key="2">
    <source>
        <dbReference type="ARBA" id="ARBA00022475"/>
    </source>
</evidence>
<accession>A0A0F6QZ72</accession>
<feature type="transmembrane region" description="Helical" evidence="6">
    <location>
        <begin position="366"/>
        <end position="390"/>
    </location>
</feature>
<dbReference type="Pfam" id="PF07690">
    <property type="entry name" value="MFS_1"/>
    <property type="match status" value="1"/>
</dbReference>
<feature type="transmembrane region" description="Helical" evidence="6">
    <location>
        <begin position="279"/>
        <end position="298"/>
    </location>
</feature>
<dbReference type="GO" id="GO:0022857">
    <property type="term" value="F:transmembrane transporter activity"/>
    <property type="evidence" value="ECO:0007669"/>
    <property type="project" value="InterPro"/>
</dbReference>
<dbReference type="RefSeq" id="WP_046438651.1">
    <property type="nucleotide sequence ID" value="NZ_CP011312.1"/>
</dbReference>
<feature type="transmembrane region" description="Helical" evidence="6">
    <location>
        <begin position="310"/>
        <end position="330"/>
    </location>
</feature>
<keyword evidence="9" id="KW-1185">Reference proteome</keyword>
<reference evidence="8 10" key="2">
    <citation type="submission" date="2018-12" db="EMBL/GenBank/DDBJ databases">
        <authorList>
            <consortium name="Pathogen Informatics"/>
        </authorList>
    </citation>
    <scope>NUCLEOTIDE SEQUENCE [LARGE SCALE GENOMIC DNA]</scope>
    <source>
        <strain evidence="8 10">NCTC949</strain>
    </source>
</reference>
<evidence type="ECO:0000313" key="10">
    <source>
        <dbReference type="Proteomes" id="UP000271380"/>
    </source>
</evidence>
<feature type="transmembrane region" description="Helical" evidence="6">
    <location>
        <begin position="175"/>
        <end position="194"/>
    </location>
</feature>
<dbReference type="STRING" id="35755.UL82_01635"/>
<feature type="transmembrane region" description="Helical" evidence="6">
    <location>
        <begin position="49"/>
        <end position="69"/>
    </location>
</feature>
<evidence type="ECO:0000256" key="4">
    <source>
        <dbReference type="ARBA" id="ARBA00022989"/>
    </source>
</evidence>
<evidence type="ECO:0000313" key="9">
    <source>
        <dbReference type="Proteomes" id="UP000033457"/>
    </source>
</evidence>
<dbReference type="InterPro" id="IPR036259">
    <property type="entry name" value="MFS_trans_sf"/>
</dbReference>
<dbReference type="Gene3D" id="1.20.1250.20">
    <property type="entry name" value="MFS general substrate transporter like domains"/>
    <property type="match status" value="1"/>
</dbReference>
<evidence type="ECO:0000256" key="1">
    <source>
        <dbReference type="ARBA" id="ARBA00004651"/>
    </source>
</evidence>
<evidence type="ECO:0000313" key="7">
    <source>
        <dbReference type="EMBL" id="AKE40555.1"/>
    </source>
</evidence>
<comment type="subcellular location">
    <subcellularLocation>
        <location evidence="1">Cell membrane</location>
        <topology evidence="1">Multi-pass membrane protein</topology>
    </subcellularLocation>
</comment>
<dbReference type="KEGG" id="cku:UL82_01635"/>
<feature type="transmembrane region" description="Helical" evidence="6">
    <location>
        <begin position="151"/>
        <end position="169"/>
    </location>
</feature>
<evidence type="ECO:0000256" key="5">
    <source>
        <dbReference type="ARBA" id="ARBA00023136"/>
    </source>
</evidence>
<feature type="transmembrane region" description="Helical" evidence="6">
    <location>
        <begin position="396"/>
        <end position="413"/>
    </location>
</feature>
<dbReference type="EMBL" id="CP011312">
    <property type="protein sequence ID" value="AKE40555.1"/>
    <property type="molecule type" value="Genomic_DNA"/>
</dbReference>
<protein>
    <submittedName>
        <fullName evidence="8">H+ Antiporter protein</fullName>
    </submittedName>
</protein>